<organism evidence="4 5">
    <name type="scientific">Reticulibacter mediterranei</name>
    <dbReference type="NCBI Taxonomy" id="2778369"/>
    <lineage>
        <taxon>Bacteria</taxon>
        <taxon>Bacillati</taxon>
        <taxon>Chloroflexota</taxon>
        <taxon>Ktedonobacteria</taxon>
        <taxon>Ktedonobacterales</taxon>
        <taxon>Reticulibacteraceae</taxon>
        <taxon>Reticulibacter</taxon>
    </lineage>
</organism>
<evidence type="ECO:0000256" key="1">
    <source>
        <dbReference type="ARBA" id="ARBA00023125"/>
    </source>
</evidence>
<keyword evidence="5" id="KW-1185">Reference proteome</keyword>
<dbReference type="SUPFAM" id="SSF46689">
    <property type="entry name" value="Homeodomain-like"/>
    <property type="match status" value="1"/>
</dbReference>
<proteinExistence type="predicted"/>
<dbReference type="InterPro" id="IPR009057">
    <property type="entry name" value="Homeodomain-like_sf"/>
</dbReference>
<comment type="caution">
    <text evidence="4">The sequence shown here is derived from an EMBL/GenBank/DDBJ whole genome shotgun (WGS) entry which is preliminary data.</text>
</comment>
<gene>
    <name evidence="4" type="ORF">KSF_071260</name>
</gene>
<evidence type="ECO:0000313" key="5">
    <source>
        <dbReference type="Proteomes" id="UP000597444"/>
    </source>
</evidence>
<feature type="DNA-binding region" description="H-T-H motif" evidence="2">
    <location>
        <begin position="41"/>
        <end position="60"/>
    </location>
</feature>
<protein>
    <submittedName>
        <fullName evidence="4">TetR family transcriptional regulator</fullName>
    </submittedName>
</protein>
<accession>A0A8J3IR53</accession>
<dbReference type="Proteomes" id="UP000597444">
    <property type="component" value="Unassembled WGS sequence"/>
</dbReference>
<evidence type="ECO:0000313" key="4">
    <source>
        <dbReference type="EMBL" id="GHO97078.1"/>
    </source>
</evidence>
<dbReference type="EMBL" id="BNJK01000001">
    <property type="protein sequence ID" value="GHO97078.1"/>
    <property type="molecule type" value="Genomic_DNA"/>
</dbReference>
<reference evidence="4" key="1">
    <citation type="submission" date="2020-10" db="EMBL/GenBank/DDBJ databases">
        <title>Taxonomic study of unclassified bacteria belonging to the class Ktedonobacteria.</title>
        <authorList>
            <person name="Yabe S."/>
            <person name="Wang C.M."/>
            <person name="Zheng Y."/>
            <person name="Sakai Y."/>
            <person name="Cavaletti L."/>
            <person name="Monciardini P."/>
            <person name="Donadio S."/>
        </authorList>
    </citation>
    <scope>NUCLEOTIDE SEQUENCE</scope>
    <source>
        <strain evidence="4">ID150040</strain>
    </source>
</reference>
<dbReference type="GO" id="GO:0003677">
    <property type="term" value="F:DNA binding"/>
    <property type="evidence" value="ECO:0007669"/>
    <property type="project" value="UniProtKB-UniRule"/>
</dbReference>
<dbReference type="Pfam" id="PF00440">
    <property type="entry name" value="TetR_N"/>
    <property type="match status" value="1"/>
</dbReference>
<feature type="domain" description="HTH tetR-type" evidence="3">
    <location>
        <begin position="18"/>
        <end position="78"/>
    </location>
</feature>
<sequence>MEGAKNASSVEQRGERHEELKQKYLTRLLPVIQRQRLSHLRLDDIVRFMDISKATFYKYFSSKEDVIEQGVELVVTSLKQATALIGDESSSPLLRFQHAFMQSVDVACYLPEELLLDLKQLSPPLWERVKQARLEFQQQLQRFYEQGVTQGIFHPLKPMLAVLQSELFLRNIMDPVFLVEHDLTLRTLLYDYYELQKYQWLLPEFAEQIDDAPVRAFIDRIIHKFSQGMRSEG</sequence>
<name>A0A8J3IR53_9CHLR</name>
<dbReference type="InterPro" id="IPR001647">
    <property type="entry name" value="HTH_TetR"/>
</dbReference>
<dbReference type="AlphaFoldDB" id="A0A8J3IR53"/>
<evidence type="ECO:0000259" key="3">
    <source>
        <dbReference type="PROSITE" id="PS50977"/>
    </source>
</evidence>
<evidence type="ECO:0000256" key="2">
    <source>
        <dbReference type="PROSITE-ProRule" id="PRU00335"/>
    </source>
</evidence>
<keyword evidence="1 2" id="KW-0238">DNA-binding</keyword>
<dbReference type="RefSeq" id="WP_220207666.1">
    <property type="nucleotide sequence ID" value="NZ_BNJK01000001.1"/>
</dbReference>
<dbReference type="PROSITE" id="PS50977">
    <property type="entry name" value="HTH_TETR_2"/>
    <property type="match status" value="1"/>
</dbReference>
<dbReference type="Gene3D" id="1.10.357.10">
    <property type="entry name" value="Tetracycline Repressor, domain 2"/>
    <property type="match status" value="1"/>
</dbReference>